<sequence length="65" mass="7546">MYKVQSRSACSTVLIRHIAHRAWFSHSHSRSPFRLDSYSAPQAILYSTRPFVWNRDFVAPPAALR</sequence>
<dbReference type="EMBL" id="KZ679266">
    <property type="protein sequence ID" value="PTB38186.1"/>
    <property type="molecule type" value="Genomic_DNA"/>
</dbReference>
<name>A0A2T3Z043_TRIA4</name>
<evidence type="ECO:0000313" key="2">
    <source>
        <dbReference type="Proteomes" id="UP000240493"/>
    </source>
</evidence>
<dbReference type="Proteomes" id="UP000240493">
    <property type="component" value="Unassembled WGS sequence"/>
</dbReference>
<proteinExistence type="predicted"/>
<organism evidence="1 2">
    <name type="scientific">Trichoderma asperellum (strain ATCC 204424 / CBS 433.97 / NBRC 101777)</name>
    <dbReference type="NCBI Taxonomy" id="1042311"/>
    <lineage>
        <taxon>Eukaryota</taxon>
        <taxon>Fungi</taxon>
        <taxon>Dikarya</taxon>
        <taxon>Ascomycota</taxon>
        <taxon>Pezizomycotina</taxon>
        <taxon>Sordariomycetes</taxon>
        <taxon>Hypocreomycetidae</taxon>
        <taxon>Hypocreales</taxon>
        <taxon>Hypocreaceae</taxon>
        <taxon>Trichoderma</taxon>
    </lineage>
</organism>
<protein>
    <submittedName>
        <fullName evidence="1">Uncharacterized protein</fullName>
    </submittedName>
</protein>
<evidence type="ECO:0000313" key="1">
    <source>
        <dbReference type="EMBL" id="PTB38186.1"/>
    </source>
</evidence>
<reference evidence="1 2" key="1">
    <citation type="submission" date="2016-07" db="EMBL/GenBank/DDBJ databases">
        <title>Multiple horizontal gene transfer events from other fungi enriched the ability of initially mycotrophic Trichoderma (Ascomycota) to feed on dead plant biomass.</title>
        <authorList>
            <consortium name="DOE Joint Genome Institute"/>
            <person name="Aerts A."/>
            <person name="Atanasova L."/>
            <person name="Chenthamara K."/>
            <person name="Zhang J."/>
            <person name="Grujic M."/>
            <person name="Henrissat B."/>
            <person name="Kuo A."/>
            <person name="Salamov A."/>
            <person name="Lipzen A."/>
            <person name="Labutti K."/>
            <person name="Barry K."/>
            <person name="Miao Y."/>
            <person name="Rahimi M.J."/>
            <person name="Shen Q."/>
            <person name="Grigoriev I.V."/>
            <person name="Kubicek C.P."/>
            <person name="Druzhinina I.S."/>
        </authorList>
    </citation>
    <scope>NUCLEOTIDE SEQUENCE [LARGE SCALE GENOMIC DNA]</scope>
    <source>
        <strain evidence="1 2">CBS 433.97</strain>
    </source>
</reference>
<accession>A0A2T3Z043</accession>
<dbReference type="AlphaFoldDB" id="A0A2T3Z043"/>
<gene>
    <name evidence="1" type="ORF">M441DRAFT_248154</name>
</gene>
<keyword evidence="2" id="KW-1185">Reference proteome</keyword>